<name>A0A1H4C9Y1_9FIRM</name>
<proteinExistence type="predicted"/>
<evidence type="ECO:0000256" key="1">
    <source>
        <dbReference type="SAM" id="Phobius"/>
    </source>
</evidence>
<dbReference type="AlphaFoldDB" id="A0A1H4C9Y1"/>
<dbReference type="EMBL" id="FNRK01000014">
    <property type="protein sequence ID" value="SEA57221.1"/>
    <property type="molecule type" value="Genomic_DNA"/>
</dbReference>
<protein>
    <submittedName>
        <fullName evidence="3">VanZ like family protein</fullName>
    </submittedName>
</protein>
<feature type="transmembrane region" description="Helical" evidence="1">
    <location>
        <begin position="36"/>
        <end position="59"/>
    </location>
</feature>
<dbReference type="OrthoDB" id="291892at2"/>
<keyword evidence="1" id="KW-0812">Transmembrane</keyword>
<feature type="transmembrane region" description="Helical" evidence="1">
    <location>
        <begin position="127"/>
        <end position="147"/>
    </location>
</feature>
<keyword evidence="1" id="KW-1133">Transmembrane helix</keyword>
<accession>A0A1H4C9Y1</accession>
<reference evidence="3 4" key="1">
    <citation type="submission" date="2016-10" db="EMBL/GenBank/DDBJ databases">
        <authorList>
            <person name="de Groot N.N."/>
        </authorList>
    </citation>
    <scope>NUCLEOTIDE SEQUENCE [LARGE SCALE GENOMIC DNA]</scope>
    <source>
        <strain evidence="3 4">SR12</strain>
    </source>
</reference>
<sequence length="158" mass="17313">MKLEQKAWGLIAVAWMLIIFGFSAQDAAASSEMSGGIVDTVVHVISGLSEAILGTSVLVDAEGLTFIIRKCAHGFLYFILGILVCHGLSIGQRVSLKKGIWSVLIGLVYAASDELHQRFSFGRSCELRDVCIDTLGALLGIILYYFFKNRQLNKKTKE</sequence>
<evidence type="ECO:0000259" key="2">
    <source>
        <dbReference type="Pfam" id="PF04892"/>
    </source>
</evidence>
<organism evidence="3 4">
    <name type="scientific">Eubacterium aggregans</name>
    <dbReference type="NCBI Taxonomy" id="81409"/>
    <lineage>
        <taxon>Bacteria</taxon>
        <taxon>Bacillati</taxon>
        <taxon>Bacillota</taxon>
        <taxon>Clostridia</taxon>
        <taxon>Eubacteriales</taxon>
        <taxon>Eubacteriaceae</taxon>
        <taxon>Eubacterium</taxon>
    </lineage>
</organism>
<dbReference type="InterPro" id="IPR006976">
    <property type="entry name" value="VanZ-like"/>
</dbReference>
<evidence type="ECO:0000313" key="3">
    <source>
        <dbReference type="EMBL" id="SEA57221.1"/>
    </source>
</evidence>
<dbReference type="NCBIfam" id="NF037970">
    <property type="entry name" value="vanZ_1"/>
    <property type="match status" value="1"/>
</dbReference>
<gene>
    <name evidence="3" type="ORF">SAMN04515656_11467</name>
</gene>
<feature type="transmembrane region" description="Helical" evidence="1">
    <location>
        <begin position="7"/>
        <end position="24"/>
    </location>
</feature>
<dbReference type="Proteomes" id="UP000199394">
    <property type="component" value="Unassembled WGS sequence"/>
</dbReference>
<dbReference type="STRING" id="81409.SAMN04515656_11467"/>
<keyword evidence="1" id="KW-0472">Membrane</keyword>
<keyword evidence="4" id="KW-1185">Reference proteome</keyword>
<dbReference type="Pfam" id="PF04892">
    <property type="entry name" value="VanZ"/>
    <property type="match status" value="1"/>
</dbReference>
<dbReference type="PIRSF" id="PIRSF019083">
    <property type="entry name" value="UCP019083_VanZ"/>
    <property type="match status" value="1"/>
</dbReference>
<evidence type="ECO:0000313" key="4">
    <source>
        <dbReference type="Proteomes" id="UP000199394"/>
    </source>
</evidence>
<dbReference type="RefSeq" id="WP_090307903.1">
    <property type="nucleotide sequence ID" value="NZ_FNRK01000014.1"/>
</dbReference>
<dbReference type="InterPro" id="IPR016747">
    <property type="entry name" value="Phosphotransbutyrylase"/>
</dbReference>
<feature type="domain" description="VanZ-like" evidence="2">
    <location>
        <begin position="10"/>
        <end position="147"/>
    </location>
</feature>
<feature type="transmembrane region" description="Helical" evidence="1">
    <location>
        <begin position="71"/>
        <end position="91"/>
    </location>
</feature>